<reference evidence="2" key="1">
    <citation type="journal article" date="2013" name="Environ. Microbiol.">
        <title>Seasonally variable intestinal metagenomes of the red palm weevil (Rhynchophorus ferrugineus).</title>
        <authorList>
            <person name="Jia S."/>
            <person name="Zhang X."/>
            <person name="Zhang G."/>
            <person name="Yin A."/>
            <person name="Zhang S."/>
            <person name="Li F."/>
            <person name="Wang L."/>
            <person name="Zhao D."/>
            <person name="Yun Q."/>
            <person name="Tala"/>
            <person name="Wang J."/>
            <person name="Sun G."/>
            <person name="Baabdullah M."/>
            <person name="Yu X."/>
            <person name="Hu S."/>
            <person name="Al-Mssallem I.S."/>
            <person name="Yu J."/>
        </authorList>
    </citation>
    <scope>NUCLEOTIDE SEQUENCE</scope>
</reference>
<dbReference type="AlphaFoldDB" id="A0A060CGT3"/>
<protein>
    <submittedName>
        <fullName evidence="2">CAZy families GH3 protein</fullName>
    </submittedName>
</protein>
<dbReference type="SUPFAM" id="SSF51445">
    <property type="entry name" value="(Trans)glycosidases"/>
    <property type="match status" value="1"/>
</dbReference>
<proteinExistence type="predicted"/>
<dbReference type="Gene3D" id="3.20.20.300">
    <property type="entry name" value="Glycoside hydrolase, family 3, N-terminal domain"/>
    <property type="match status" value="1"/>
</dbReference>
<name>A0A060CGT3_9SPHN</name>
<sequence>MGFDGLLMTDDIDMKALSGTPGEKAAGAIAAGCDLVLDCWGRMDEMIEIAGRLGEIAPTSRERLDRAMAGRALPQGDLAALIAKRDELLALV</sequence>
<evidence type="ECO:0000256" key="1">
    <source>
        <dbReference type="ARBA" id="ARBA00022801"/>
    </source>
</evidence>
<dbReference type="GO" id="GO:0005975">
    <property type="term" value="P:carbohydrate metabolic process"/>
    <property type="evidence" value="ECO:0007669"/>
    <property type="project" value="InterPro"/>
</dbReference>
<keyword evidence="1" id="KW-0378">Hydrolase</keyword>
<evidence type="ECO:0000313" key="2">
    <source>
        <dbReference type="EMBL" id="AIA94137.1"/>
    </source>
</evidence>
<organism evidence="2">
    <name type="scientific">uncultured Sphingobium sp</name>
    <dbReference type="NCBI Taxonomy" id="316087"/>
    <lineage>
        <taxon>Bacteria</taxon>
        <taxon>Pseudomonadati</taxon>
        <taxon>Pseudomonadota</taxon>
        <taxon>Alphaproteobacteria</taxon>
        <taxon>Sphingomonadales</taxon>
        <taxon>Sphingomonadaceae</taxon>
        <taxon>Sphingobium</taxon>
        <taxon>environmental samples</taxon>
    </lineage>
</organism>
<dbReference type="GO" id="GO:0004553">
    <property type="term" value="F:hydrolase activity, hydrolyzing O-glycosyl compounds"/>
    <property type="evidence" value="ECO:0007669"/>
    <property type="project" value="InterPro"/>
</dbReference>
<accession>A0A060CGT3</accession>
<dbReference type="EMBL" id="KF126788">
    <property type="protein sequence ID" value="AIA94137.1"/>
    <property type="molecule type" value="Genomic_DNA"/>
</dbReference>
<dbReference type="InterPro" id="IPR036962">
    <property type="entry name" value="Glyco_hydro_3_N_sf"/>
</dbReference>
<dbReference type="InterPro" id="IPR017853">
    <property type="entry name" value="GH"/>
</dbReference>